<proteinExistence type="predicted"/>
<organism evidence="3 4">
    <name type="scientific">Macrophomina phaseolina</name>
    <dbReference type="NCBI Taxonomy" id="35725"/>
    <lineage>
        <taxon>Eukaryota</taxon>
        <taxon>Fungi</taxon>
        <taxon>Dikarya</taxon>
        <taxon>Ascomycota</taxon>
        <taxon>Pezizomycotina</taxon>
        <taxon>Dothideomycetes</taxon>
        <taxon>Dothideomycetes incertae sedis</taxon>
        <taxon>Botryosphaeriales</taxon>
        <taxon>Botryosphaeriaceae</taxon>
        <taxon>Macrophomina</taxon>
    </lineage>
</organism>
<feature type="region of interest" description="Disordered" evidence="1">
    <location>
        <begin position="107"/>
        <end position="134"/>
    </location>
</feature>
<evidence type="ECO:0000256" key="1">
    <source>
        <dbReference type="SAM" id="MobiDB-lite"/>
    </source>
</evidence>
<keyword evidence="2" id="KW-0732">Signal</keyword>
<dbReference type="Proteomes" id="UP000774617">
    <property type="component" value="Unassembled WGS sequence"/>
</dbReference>
<dbReference type="EMBL" id="JAGTJR010000019">
    <property type="protein sequence ID" value="KAH7045218.1"/>
    <property type="molecule type" value="Genomic_DNA"/>
</dbReference>
<evidence type="ECO:0000313" key="3">
    <source>
        <dbReference type="EMBL" id="KAH7045218.1"/>
    </source>
</evidence>
<evidence type="ECO:0008006" key="5">
    <source>
        <dbReference type="Google" id="ProtNLM"/>
    </source>
</evidence>
<evidence type="ECO:0000313" key="4">
    <source>
        <dbReference type="Proteomes" id="UP000774617"/>
    </source>
</evidence>
<reference evidence="3 4" key="1">
    <citation type="journal article" date="2021" name="Nat. Commun.">
        <title>Genetic determinants of endophytism in the Arabidopsis root mycobiome.</title>
        <authorList>
            <person name="Mesny F."/>
            <person name="Miyauchi S."/>
            <person name="Thiergart T."/>
            <person name="Pickel B."/>
            <person name="Atanasova L."/>
            <person name="Karlsson M."/>
            <person name="Huettel B."/>
            <person name="Barry K.W."/>
            <person name="Haridas S."/>
            <person name="Chen C."/>
            <person name="Bauer D."/>
            <person name="Andreopoulos W."/>
            <person name="Pangilinan J."/>
            <person name="LaButti K."/>
            <person name="Riley R."/>
            <person name="Lipzen A."/>
            <person name="Clum A."/>
            <person name="Drula E."/>
            <person name="Henrissat B."/>
            <person name="Kohler A."/>
            <person name="Grigoriev I.V."/>
            <person name="Martin F.M."/>
            <person name="Hacquard S."/>
        </authorList>
    </citation>
    <scope>NUCLEOTIDE SEQUENCE [LARGE SCALE GENOMIC DNA]</scope>
    <source>
        <strain evidence="3 4">MPI-SDFR-AT-0080</strain>
    </source>
</reference>
<gene>
    <name evidence="3" type="ORF">B0J12DRAFT_757688</name>
</gene>
<keyword evidence="4" id="KW-1185">Reference proteome</keyword>
<name>A0ABQ8G7W7_9PEZI</name>
<feature type="signal peptide" evidence="2">
    <location>
        <begin position="1"/>
        <end position="17"/>
    </location>
</feature>
<accession>A0ABQ8G7W7</accession>
<feature type="compositionally biased region" description="Pro residues" evidence="1">
    <location>
        <begin position="123"/>
        <end position="132"/>
    </location>
</feature>
<comment type="caution">
    <text evidence="3">The sequence shown here is derived from an EMBL/GenBank/DDBJ whole genome shotgun (WGS) entry which is preliminary data.</text>
</comment>
<sequence length="388" mass="44033">MLPLVAWLFHLIWRCITLQIGEKELPQHVTDAITHNIHHSFLHLLPLDILYYLATHHIRSPADLLAFLAATRALRFSPIIHAPPPLRQTSRAFLQRLDRDAFARACDAEDRERQRQRQQAAPSSPPHAPLPPTRLVQCRRGDADARARARDPLLPCAGCETLHPASRFSAAQLARAGAARHCRGSDGVLRVCPHMAFTYAEMRDIRKRARMTPREERGGYTFMRKCWECPRFWRHRGPGAEMFGLACGPMLRDGYEHDFYVIRRLVAVDGLVVEGGDGGTRPFVVSARTSFTLDVALRVLKAAAEQEGIFVCNHIRLGEPQTFRTEYLGHRKGSSTISEHRCPVCFGWVILRKAFVPGVEVELEVDRTFEVKSSTDKRWLAQIEISEE</sequence>
<feature type="chain" id="PRO_5045788887" description="F-box domain-containing protein" evidence="2">
    <location>
        <begin position="18"/>
        <end position="388"/>
    </location>
</feature>
<evidence type="ECO:0000256" key="2">
    <source>
        <dbReference type="SAM" id="SignalP"/>
    </source>
</evidence>
<protein>
    <recommendedName>
        <fullName evidence="5">F-box domain-containing protein</fullName>
    </recommendedName>
</protein>